<keyword evidence="2" id="KW-0808">Transferase</keyword>
<dbReference type="EMBL" id="CZKA01000009">
    <property type="protein sequence ID" value="CUR54501.1"/>
    <property type="molecule type" value="Genomic_DNA"/>
</dbReference>
<dbReference type="InterPro" id="IPR016181">
    <property type="entry name" value="Acyl_CoA_acyltransferase"/>
</dbReference>
<evidence type="ECO:0000259" key="1">
    <source>
        <dbReference type="PROSITE" id="PS51186"/>
    </source>
</evidence>
<name>A0A2P2BXM1_9ZZZZ</name>
<proteinExistence type="predicted"/>
<organism evidence="2">
    <name type="scientific">metagenome</name>
    <dbReference type="NCBI Taxonomy" id="256318"/>
    <lineage>
        <taxon>unclassified sequences</taxon>
        <taxon>metagenomes</taxon>
    </lineage>
</organism>
<dbReference type="InterPro" id="IPR000182">
    <property type="entry name" value="GNAT_dom"/>
</dbReference>
<dbReference type="GO" id="GO:0016747">
    <property type="term" value="F:acyltransferase activity, transferring groups other than amino-acyl groups"/>
    <property type="evidence" value="ECO:0007669"/>
    <property type="project" value="InterPro"/>
</dbReference>
<dbReference type="Gene3D" id="3.40.630.30">
    <property type="match status" value="1"/>
</dbReference>
<gene>
    <name evidence="2" type="primary">elaA</name>
    <name evidence="2" type="ORF">NOCA2170073</name>
</gene>
<dbReference type="AlphaFoldDB" id="A0A2P2BXM1"/>
<keyword evidence="2" id="KW-0012">Acyltransferase</keyword>
<dbReference type="PROSITE" id="PS51186">
    <property type="entry name" value="GNAT"/>
    <property type="match status" value="1"/>
</dbReference>
<dbReference type="SUPFAM" id="SSF55729">
    <property type="entry name" value="Acyl-CoA N-acyltransferases (Nat)"/>
    <property type="match status" value="1"/>
</dbReference>
<dbReference type="Pfam" id="PF13673">
    <property type="entry name" value="Acetyltransf_10"/>
    <property type="match status" value="1"/>
</dbReference>
<accession>A0A2P2BXM1</accession>
<protein>
    <submittedName>
        <fullName evidence="2">Putative acyltransferase with acyl-CoA N-acyltransferase domain</fullName>
    </submittedName>
</protein>
<sequence>MTSLPTGTPGPPVSLEWSDVSGPDLAPESLYAILRLRNQVFVVEQECAYEDIDGRDLLPDTRHLTAVLDHAPVAYARLLGPRPDLVRIGRVIVSSSVRGQRLGHQLMTRALAACEAHWPGVPLGLSAQAHLERFYAGHGFVAVGEPYDEDGIPHVDMRHRPA</sequence>
<feature type="domain" description="N-acetyltransferase" evidence="1">
    <location>
        <begin position="20"/>
        <end position="162"/>
    </location>
</feature>
<evidence type="ECO:0000313" key="2">
    <source>
        <dbReference type="EMBL" id="CUR54501.1"/>
    </source>
</evidence>
<reference evidence="2" key="1">
    <citation type="submission" date="2015-08" db="EMBL/GenBank/DDBJ databases">
        <authorList>
            <person name="Babu N.S."/>
            <person name="Beckwith C.J."/>
            <person name="Beseler K.G."/>
            <person name="Brison A."/>
            <person name="Carone J.V."/>
            <person name="Caskin T.P."/>
            <person name="Diamond M."/>
            <person name="Durham M.E."/>
            <person name="Foxe J.M."/>
            <person name="Go M."/>
            <person name="Henderson B.A."/>
            <person name="Jones I.B."/>
            <person name="McGettigan J.A."/>
            <person name="Micheletti S.J."/>
            <person name="Nasrallah M.E."/>
            <person name="Ortiz D."/>
            <person name="Piller C.R."/>
            <person name="Privatt S.R."/>
            <person name="Schneider S.L."/>
            <person name="Sharp S."/>
            <person name="Smith T.C."/>
            <person name="Stanton J.D."/>
            <person name="Ullery H.E."/>
            <person name="Wilson R.J."/>
            <person name="Serrano M.G."/>
            <person name="Buck G."/>
            <person name="Lee V."/>
            <person name="Wang Y."/>
            <person name="Carvalho R."/>
            <person name="Voegtly L."/>
            <person name="Shi R."/>
            <person name="Duckworth R."/>
            <person name="Johnson A."/>
            <person name="Loviza R."/>
            <person name="Walstead R."/>
            <person name="Shah Z."/>
            <person name="Kiflezghi M."/>
            <person name="Wade K."/>
            <person name="Ball S.L."/>
            <person name="Bradley K.W."/>
            <person name="Asai D.J."/>
            <person name="Bowman C.A."/>
            <person name="Russell D.A."/>
            <person name="Pope W.H."/>
            <person name="Jacobs-Sera D."/>
            <person name="Hendrix R.W."/>
            <person name="Hatfull G.F."/>
        </authorList>
    </citation>
    <scope>NUCLEOTIDE SEQUENCE</scope>
</reference>
<dbReference type="CDD" id="cd04301">
    <property type="entry name" value="NAT_SF"/>
    <property type="match status" value="1"/>
</dbReference>